<feature type="compositionally biased region" description="Basic and acidic residues" evidence="5">
    <location>
        <begin position="1"/>
        <end position="11"/>
    </location>
</feature>
<dbReference type="PROSITE" id="PS50157">
    <property type="entry name" value="ZINC_FINGER_C2H2_2"/>
    <property type="match status" value="14"/>
</dbReference>
<reference evidence="7 8" key="1">
    <citation type="journal article" date="2018" name="Gigascience">
        <title>Genomes of trombidid mites reveal novel predicted allergens and laterally-transferred genes associated with secondary metabolism.</title>
        <authorList>
            <person name="Dong X."/>
            <person name="Chaisiri K."/>
            <person name="Xia D."/>
            <person name="Armstrong S.D."/>
            <person name="Fang Y."/>
            <person name="Donnelly M.J."/>
            <person name="Kadowaki T."/>
            <person name="McGarry J.W."/>
            <person name="Darby A.C."/>
            <person name="Makepeace B.L."/>
        </authorList>
    </citation>
    <scope>NUCLEOTIDE SEQUENCE [LARGE SCALE GENOMIC DNA]</scope>
    <source>
        <strain evidence="7">UoL-WK</strain>
    </source>
</reference>
<protein>
    <submittedName>
        <fullName evidence="7">Ras-responsive element-binding protein 1-like protein</fullName>
    </submittedName>
</protein>
<dbReference type="GO" id="GO:0000978">
    <property type="term" value="F:RNA polymerase II cis-regulatory region sequence-specific DNA binding"/>
    <property type="evidence" value="ECO:0007669"/>
    <property type="project" value="TreeGrafter"/>
</dbReference>
<feature type="compositionally biased region" description="Polar residues" evidence="5">
    <location>
        <begin position="1656"/>
        <end position="1666"/>
    </location>
</feature>
<feature type="compositionally biased region" description="Polar residues" evidence="5">
    <location>
        <begin position="1332"/>
        <end position="1350"/>
    </location>
</feature>
<keyword evidence="2 4" id="KW-0863">Zinc-finger</keyword>
<accession>A0A443R6K4</accession>
<feature type="domain" description="C2H2-type" evidence="6">
    <location>
        <begin position="1570"/>
        <end position="1597"/>
    </location>
</feature>
<feature type="compositionally biased region" description="Low complexity" evidence="5">
    <location>
        <begin position="13"/>
        <end position="31"/>
    </location>
</feature>
<feature type="compositionally biased region" description="Polar residues" evidence="5">
    <location>
        <begin position="645"/>
        <end position="654"/>
    </location>
</feature>
<dbReference type="PANTHER" id="PTHR46451">
    <property type="entry name" value="RAS-RESPONSIVE ELEMENT-BINDING PROTEIN 1"/>
    <property type="match status" value="1"/>
</dbReference>
<feature type="region of interest" description="Disordered" evidence="5">
    <location>
        <begin position="1"/>
        <end position="191"/>
    </location>
</feature>
<evidence type="ECO:0000313" key="8">
    <source>
        <dbReference type="Proteomes" id="UP000285301"/>
    </source>
</evidence>
<feature type="compositionally biased region" description="Basic residues" evidence="5">
    <location>
        <begin position="32"/>
        <end position="46"/>
    </location>
</feature>
<dbReference type="PROSITE" id="PS00028">
    <property type="entry name" value="ZINC_FINGER_C2H2_1"/>
    <property type="match status" value="14"/>
</dbReference>
<feature type="compositionally biased region" description="Basic and acidic residues" evidence="5">
    <location>
        <begin position="160"/>
        <end position="169"/>
    </location>
</feature>
<feature type="domain" description="C2H2-type" evidence="6">
    <location>
        <begin position="748"/>
        <end position="775"/>
    </location>
</feature>
<evidence type="ECO:0000256" key="5">
    <source>
        <dbReference type="SAM" id="MobiDB-lite"/>
    </source>
</evidence>
<feature type="compositionally biased region" description="Basic and acidic residues" evidence="5">
    <location>
        <begin position="59"/>
        <end position="82"/>
    </location>
</feature>
<dbReference type="InterPro" id="IPR013087">
    <property type="entry name" value="Znf_C2H2_type"/>
</dbReference>
<feature type="domain" description="C2H2-type" evidence="6">
    <location>
        <begin position="1369"/>
        <end position="1396"/>
    </location>
</feature>
<dbReference type="GO" id="GO:0001228">
    <property type="term" value="F:DNA-binding transcription activator activity, RNA polymerase II-specific"/>
    <property type="evidence" value="ECO:0007669"/>
    <property type="project" value="TreeGrafter"/>
</dbReference>
<comment type="caution">
    <text evidence="7">The sequence shown here is derived from an EMBL/GenBank/DDBJ whole genome shotgun (WGS) entry which is preliminary data.</text>
</comment>
<dbReference type="Pfam" id="PF00096">
    <property type="entry name" value="zf-C2H2"/>
    <property type="match status" value="3"/>
</dbReference>
<dbReference type="OrthoDB" id="6077919at2759"/>
<dbReference type="FunFam" id="3.30.160.60:FF:001788">
    <property type="entry name" value="ras-responsive element-binding protein 1"/>
    <property type="match status" value="1"/>
</dbReference>
<feature type="compositionally biased region" description="Polar residues" evidence="5">
    <location>
        <begin position="47"/>
        <end position="58"/>
    </location>
</feature>
<feature type="domain" description="C2H2-type" evidence="6">
    <location>
        <begin position="719"/>
        <end position="742"/>
    </location>
</feature>
<feature type="compositionally biased region" description="Basic and acidic residues" evidence="5">
    <location>
        <begin position="1321"/>
        <end position="1331"/>
    </location>
</feature>
<feature type="region of interest" description="Disordered" evidence="5">
    <location>
        <begin position="283"/>
        <end position="336"/>
    </location>
</feature>
<dbReference type="Proteomes" id="UP000285301">
    <property type="component" value="Unassembled WGS sequence"/>
</dbReference>
<feature type="region of interest" description="Disordered" evidence="5">
    <location>
        <begin position="633"/>
        <end position="709"/>
    </location>
</feature>
<dbReference type="FunFam" id="3.30.160.60:FF:000446">
    <property type="entry name" value="Zinc finger protein"/>
    <property type="match status" value="1"/>
</dbReference>
<feature type="domain" description="C2H2-type" evidence="6">
    <location>
        <begin position="1598"/>
        <end position="1621"/>
    </location>
</feature>
<evidence type="ECO:0000256" key="4">
    <source>
        <dbReference type="PROSITE-ProRule" id="PRU00042"/>
    </source>
</evidence>
<dbReference type="PANTHER" id="PTHR46451:SF1">
    <property type="entry name" value="RAS-RESPONSIVE ELEMENT-BINDING PROTEIN 1"/>
    <property type="match status" value="1"/>
</dbReference>
<dbReference type="SUPFAM" id="SSF57667">
    <property type="entry name" value="beta-beta-alpha zinc fingers"/>
    <property type="match status" value="5"/>
</dbReference>
<feature type="compositionally biased region" description="Low complexity" evidence="5">
    <location>
        <begin position="634"/>
        <end position="644"/>
    </location>
</feature>
<organism evidence="7 8">
    <name type="scientific">Dinothrombium tinctorium</name>
    <dbReference type="NCBI Taxonomy" id="1965070"/>
    <lineage>
        <taxon>Eukaryota</taxon>
        <taxon>Metazoa</taxon>
        <taxon>Ecdysozoa</taxon>
        <taxon>Arthropoda</taxon>
        <taxon>Chelicerata</taxon>
        <taxon>Arachnida</taxon>
        <taxon>Acari</taxon>
        <taxon>Acariformes</taxon>
        <taxon>Trombidiformes</taxon>
        <taxon>Prostigmata</taxon>
        <taxon>Anystina</taxon>
        <taxon>Parasitengona</taxon>
        <taxon>Trombidioidea</taxon>
        <taxon>Trombidiidae</taxon>
        <taxon>Dinothrombium</taxon>
    </lineage>
</organism>
<keyword evidence="1" id="KW-0479">Metal-binding</keyword>
<feature type="domain" description="C2H2-type" evidence="6">
    <location>
        <begin position="454"/>
        <end position="481"/>
    </location>
</feature>
<proteinExistence type="predicted"/>
<feature type="region of interest" description="Disordered" evidence="5">
    <location>
        <begin position="1244"/>
        <end position="1278"/>
    </location>
</feature>
<gene>
    <name evidence="7" type="ORF">B4U79_04331</name>
</gene>
<keyword evidence="3" id="KW-0862">Zinc</keyword>
<evidence type="ECO:0000256" key="1">
    <source>
        <dbReference type="ARBA" id="ARBA00022723"/>
    </source>
</evidence>
<dbReference type="STRING" id="1965070.A0A443R6K4"/>
<name>A0A443R6K4_9ACAR</name>
<dbReference type="SMART" id="SM00355">
    <property type="entry name" value="ZnF_C2H2"/>
    <property type="match status" value="18"/>
</dbReference>
<feature type="compositionally biased region" description="Basic and acidic residues" evidence="5">
    <location>
        <begin position="104"/>
        <end position="128"/>
    </location>
</feature>
<feature type="compositionally biased region" description="Basic and acidic residues" evidence="5">
    <location>
        <begin position="690"/>
        <end position="709"/>
    </location>
</feature>
<feature type="domain" description="C2H2-type" evidence="6">
    <location>
        <begin position="350"/>
        <end position="377"/>
    </location>
</feature>
<feature type="domain" description="C2H2-type" evidence="6">
    <location>
        <begin position="230"/>
        <end position="257"/>
    </location>
</feature>
<dbReference type="FunFam" id="3.30.160.60:FF:000682">
    <property type="entry name" value="ras-responsive element-binding protein 1 isoform X1"/>
    <property type="match status" value="1"/>
</dbReference>
<feature type="compositionally biased region" description="Polar residues" evidence="5">
    <location>
        <begin position="1219"/>
        <end position="1228"/>
    </location>
</feature>
<feature type="domain" description="C2H2-type" evidence="6">
    <location>
        <begin position="258"/>
        <end position="285"/>
    </location>
</feature>
<evidence type="ECO:0000259" key="6">
    <source>
        <dbReference type="PROSITE" id="PS50157"/>
    </source>
</evidence>
<feature type="compositionally biased region" description="Low complexity" evidence="5">
    <location>
        <begin position="1244"/>
        <end position="1256"/>
    </location>
</feature>
<dbReference type="GO" id="GO:0005634">
    <property type="term" value="C:nucleus"/>
    <property type="evidence" value="ECO:0007669"/>
    <property type="project" value="TreeGrafter"/>
</dbReference>
<evidence type="ECO:0000256" key="3">
    <source>
        <dbReference type="ARBA" id="ARBA00022833"/>
    </source>
</evidence>
<dbReference type="EMBL" id="NCKU01001931">
    <property type="protein sequence ID" value="RWS10881.1"/>
    <property type="molecule type" value="Genomic_DNA"/>
</dbReference>
<feature type="domain" description="C2H2-type" evidence="6">
    <location>
        <begin position="849"/>
        <end position="877"/>
    </location>
</feature>
<feature type="compositionally biased region" description="Polar residues" evidence="5">
    <location>
        <begin position="1257"/>
        <end position="1272"/>
    </location>
</feature>
<dbReference type="GO" id="GO:0008270">
    <property type="term" value="F:zinc ion binding"/>
    <property type="evidence" value="ECO:0007669"/>
    <property type="project" value="UniProtKB-KW"/>
</dbReference>
<feature type="domain" description="C2H2-type" evidence="6">
    <location>
        <begin position="1443"/>
        <end position="1471"/>
    </location>
</feature>
<dbReference type="InterPro" id="IPR036236">
    <property type="entry name" value="Znf_C2H2_sf"/>
</dbReference>
<dbReference type="Gene3D" id="3.30.160.60">
    <property type="entry name" value="Classic Zinc Finger"/>
    <property type="match status" value="12"/>
</dbReference>
<feature type="domain" description="C2H2-type" evidence="6">
    <location>
        <begin position="1397"/>
        <end position="1425"/>
    </location>
</feature>
<dbReference type="Pfam" id="PF13894">
    <property type="entry name" value="zf-C2H2_4"/>
    <property type="match status" value="2"/>
</dbReference>
<feature type="domain" description="C2H2-type" evidence="6">
    <location>
        <begin position="1163"/>
        <end position="1186"/>
    </location>
</feature>
<feature type="region of interest" description="Disordered" evidence="5">
    <location>
        <begin position="1473"/>
        <end position="1494"/>
    </location>
</feature>
<sequence>MSDKNENRSSDENAGGKSVSSSANNSSNKSQAAKKSRKGNWKRRRVNSGQKMQKANCDSNKDQYRTLSAKESKSKAIRDQNSRKSTAFGKKSSPDGDDSVNGLRNEEQDQKMHESDESDETRGSRDMETSCALNDDEDASNDRKRLHSKLEEEDESEELETSKESRRTPDANTGCKSNKCDESNNSNAQRKRFKDEVTGEWLCPVCDTKLDSQHSFTIHIRQHNPTDHSHTCSICSKTLSSASSLDRHMLIHSGERPFKCRICNMAFTTNGNMHRHMRTHGVELSEHDSHDSNNNRFKAKKRKSNNANNEDPLYTPKEQKLPTSQSSSPKTRRHSEDVAMHVNAVSNEQYLCQVCSKSFISKSALYTHMESHPNDPISCRDCGAILANFSQFTQHHCFSNLYNSANKCGGMTPPPHVGFYDLTFTDFSSSKFSLIAKSYCEHNVRKSSSSYHDFECSKCEKAFPCGSALNLHQSGHSGETYCQICRCDLGTPDLYSRHMKKHRIGGSLSLNGLSSSHNFGSSINGMSDKSALSEMTHSDKEGFLALLQLQNKNSVCSMSPPFGFERREDAFENPSYYIHAKPLIAKKPMTFKPKIVNGGAATTDVEHSKHDLADIQSIISVTSTATPLITRIRSSPPAASPASPVESSVGQTKPDSPVPADSANESATVLMSVRKDNTSDEEKTEVENESEMRNEEEQQQKENDANSEVEDKLSLFESLKCNICNLEFKSPNALKRHNRGHTQGGHSYACHLCTYTSLDKSTLVRHLRTHNGERPFQCAICKYAFTTKANCERHVRKRHKKSSKNEIRNAMQYNPNMSTTSTYSNLTIQNLSKHNSLPLTADFPGSNDTVCKYCNADFKYNRVLRHHLRSLHNSCSRKPYSCTICKLGFSTKNNCVRHVLKQHPEFKDKTSSVVMATGSSIASNSCSDYSESESLNANDNSSQKWSQDNSVGSSNFNFELQQQSFTPTSQEKHSSLAALCQIAGHVVNLENGTGNISENEDFDGDELSDNVDSEQPLDLAKMNDDKINTAEDEQPLDLAVHALDLSLKPKKSIVPESTNREYLRKCSESVRNAATSLLSLQSMVPRPETFLPPQPTLLHPGLQMQAHASSLLPVPVTQRQPSPLPLPPTTSTLPTPNLVRDIYQLSALRVNRSPIIPKNQRSFTCIYCSSGFTLKSNMERHIKRKHPEFARPPRVRGSLTTTMKDVPPSNAPVSLLSKPGTTTTTLSNKTRAALRVVLNNKAVGSSSNTSIGNNGSRASSPGSDQNANVKTNQSRDDAVGDLASVSSLIADTANSSNALKKYFDKANENDSKSDNVVAAEDLSKNESDSLRPQENAKSTPSTVNGDVNSNVSTVIPKKRSAYTDSPNSVSCPYCSRRFPWSSSLRRHVLTHTGIKPFKCPKCPILFTTKSNCERHLVRKHGSDSKKLLKSETSHSVTQESKQFKCNLCVSYFINQGNLKKHYYLRHLTKSNKGPSLLKNRSSAEKTDGNQNIPEETEGTKQAFDLIFKCHICEDESFTDRHECLSHLQSIHSNEYEILLSKGAVDKVPTSETKLSLAIKTGEVTKNQNKIYCVFCPRQFSSDDNLRRHMKVHLGERPFKCLSCPRKFSLKNSLLRHYRTNHPDVTVPVRSKNKRRISFARVVHPKCAEDVKPPESSLFSLPQSVEQTSEDKNTNDDTNDGGDLISNLLGIKDSNLLDEMLNSAQSAARLLGVKDALDADESNRN</sequence>
<keyword evidence="8" id="KW-1185">Reference proteome</keyword>
<feature type="compositionally biased region" description="Basic and acidic residues" evidence="5">
    <location>
        <begin position="283"/>
        <end position="293"/>
    </location>
</feature>
<dbReference type="InterPro" id="IPR052795">
    <property type="entry name" value="RREB1"/>
</dbReference>
<feature type="region of interest" description="Disordered" evidence="5">
    <location>
        <begin position="1321"/>
        <end position="1350"/>
    </location>
</feature>
<feature type="domain" description="C2H2-type" evidence="6">
    <location>
        <begin position="776"/>
        <end position="804"/>
    </location>
</feature>
<feature type="region of interest" description="Disordered" evidence="5">
    <location>
        <begin position="1186"/>
        <end position="1228"/>
    </location>
</feature>
<feature type="region of interest" description="Disordered" evidence="5">
    <location>
        <begin position="1650"/>
        <end position="1680"/>
    </location>
</feature>
<evidence type="ECO:0000313" key="7">
    <source>
        <dbReference type="EMBL" id="RWS10881.1"/>
    </source>
</evidence>
<evidence type="ECO:0000256" key="2">
    <source>
        <dbReference type="ARBA" id="ARBA00022771"/>
    </source>
</evidence>